<organism evidence="4 5">
    <name type="scientific">Vibrio tetraodonis subsp. pristinus</name>
    <dbReference type="NCBI Taxonomy" id="2695891"/>
    <lineage>
        <taxon>Bacteria</taxon>
        <taxon>Pseudomonadati</taxon>
        <taxon>Pseudomonadota</taxon>
        <taxon>Gammaproteobacteria</taxon>
        <taxon>Vibrionales</taxon>
        <taxon>Vibrionaceae</taxon>
        <taxon>Vibrio</taxon>
    </lineage>
</organism>
<feature type="transmembrane region" description="Helical" evidence="1">
    <location>
        <begin position="48"/>
        <end position="65"/>
    </location>
</feature>
<gene>
    <name evidence="3" type="ORF">GTG28_05785</name>
    <name evidence="4" type="ORF">GTG28_05845</name>
</gene>
<keyword evidence="5" id="KW-1185">Reference proteome</keyword>
<dbReference type="AlphaFoldDB" id="A0A6L8LZL9"/>
<protein>
    <recommendedName>
        <fullName evidence="6">Phage coat protein</fullName>
    </recommendedName>
</protein>
<reference evidence="4 5" key="1">
    <citation type="submission" date="2020-01" db="EMBL/GenBank/DDBJ databases">
        <title>Draft Genome Sequence of Vibrio sp. strain OCN044, Isolated from a Healthy Coral at Palmyra Atoll.</title>
        <authorList>
            <person name="Videau P."/>
            <person name="Loughran R."/>
            <person name="Esquivel A."/>
            <person name="Deadmond M."/>
            <person name="Paddock B.E."/>
            <person name="Saw J.H."/>
            <person name="Ushijima B."/>
        </authorList>
    </citation>
    <scope>NUCLEOTIDE SEQUENCE [LARGE SCALE GENOMIC DNA]</scope>
    <source>
        <strain evidence="4 5">OCN044</strain>
    </source>
</reference>
<keyword evidence="1" id="KW-1133">Transmembrane helix</keyword>
<evidence type="ECO:0000256" key="1">
    <source>
        <dbReference type="SAM" id="Phobius"/>
    </source>
</evidence>
<keyword evidence="2" id="KW-0732">Signal</keyword>
<comment type="caution">
    <text evidence="4">The sequence shown here is derived from an EMBL/GenBank/DDBJ whole genome shotgun (WGS) entry which is preliminary data.</text>
</comment>
<evidence type="ECO:0000313" key="3">
    <source>
        <dbReference type="EMBL" id="MYM58728.1"/>
    </source>
</evidence>
<dbReference type="EMBL" id="WWEU01000002">
    <property type="protein sequence ID" value="MYM58728.1"/>
    <property type="molecule type" value="Genomic_DNA"/>
</dbReference>
<proteinExistence type="predicted"/>
<dbReference type="EMBL" id="WWEU01000002">
    <property type="protein sequence ID" value="MYM58739.1"/>
    <property type="molecule type" value="Genomic_DNA"/>
</dbReference>
<evidence type="ECO:0000313" key="5">
    <source>
        <dbReference type="Proteomes" id="UP000478571"/>
    </source>
</evidence>
<evidence type="ECO:0000313" key="4">
    <source>
        <dbReference type="EMBL" id="MYM58739.1"/>
    </source>
</evidence>
<feature type="signal peptide" evidence="2">
    <location>
        <begin position="1"/>
        <end position="24"/>
    </location>
</feature>
<accession>A0A6L8LZL9</accession>
<dbReference type="RefSeq" id="WP_160927898.1">
    <property type="nucleotide sequence ID" value="NZ_WWEU01000002.1"/>
</dbReference>
<evidence type="ECO:0008006" key="6">
    <source>
        <dbReference type="Google" id="ProtNLM"/>
    </source>
</evidence>
<keyword evidence="1" id="KW-0812">Transmembrane</keyword>
<feature type="chain" id="PRO_5044644577" description="Phage coat protein" evidence="2">
    <location>
        <begin position="25"/>
        <end position="78"/>
    </location>
</feature>
<evidence type="ECO:0000256" key="2">
    <source>
        <dbReference type="SAM" id="SignalP"/>
    </source>
</evidence>
<sequence length="78" mass="7960">MNNIRFKKLVVAGLLILASGSAMAAEGSSDSLDFAAMVTQHISVGKLLAALAVVAPISYAVAGAFKTWRIGKKAVNGA</sequence>
<keyword evidence="1" id="KW-0472">Membrane</keyword>
<dbReference type="Proteomes" id="UP000478571">
    <property type="component" value="Unassembled WGS sequence"/>
</dbReference>
<name>A0A6L8LZL9_9VIBR</name>